<reference evidence="2 3" key="2">
    <citation type="journal article" date="2013" name="Genome Announc.">
        <title>Draft Genome Sequence of Methylobacterium mesophilicum Strain SR1.6/6, Isolated from Citrus sinensis.</title>
        <authorList>
            <person name="Marinho Almeida D."/>
            <person name="Dini-Andreote F."/>
            <person name="Camargo Neves A.A."/>
            <person name="Juca Ramos R.T."/>
            <person name="Andreote F.D."/>
            <person name="Carneiro A.R."/>
            <person name="Oliveira de Souza Lima A."/>
            <person name="Caracciolo Gomes de Sa P.H."/>
            <person name="Ribeiro Barbosa M.S."/>
            <person name="Araujo W.L."/>
            <person name="Silva A."/>
        </authorList>
    </citation>
    <scope>NUCLEOTIDE SEQUENCE [LARGE SCALE GENOMIC DNA]</scope>
    <source>
        <strain evidence="2 3">SR1.6/6</strain>
    </source>
</reference>
<sequence length="85" mass="9335">MATYNKTGCEVRINGAWQPVSLTEAHTQHRAAEKRCPSCHGRVHTQGSYSAQGTVAMTHRRAHDGCPRIPKLYAGTSKPHPQVVD</sequence>
<accession>A0A6B9FPA4</accession>
<reference evidence="2 3" key="1">
    <citation type="journal article" date="2012" name="Genet. Mol. Biol.">
        <title>Analysis of 16S rRNA and mxaF genes revealing insights into Methylobacterium niche-specific plant association.</title>
        <authorList>
            <person name="Dourado M.N."/>
            <person name="Andreote F.D."/>
            <person name="Dini-Andreote F."/>
            <person name="Conti R."/>
            <person name="Araujo J.M."/>
            <person name="Araujo W.L."/>
        </authorList>
    </citation>
    <scope>NUCLEOTIDE SEQUENCE [LARGE SCALE GENOMIC DNA]</scope>
    <source>
        <strain evidence="2 3">SR1.6/6</strain>
    </source>
</reference>
<dbReference type="Proteomes" id="UP000012488">
    <property type="component" value="Chromosome"/>
</dbReference>
<dbReference type="KEGG" id="mmes:MMSR116_17985"/>
<evidence type="ECO:0000313" key="2">
    <source>
        <dbReference type="EMBL" id="QGY03566.1"/>
    </source>
</evidence>
<evidence type="ECO:0000256" key="1">
    <source>
        <dbReference type="SAM" id="MobiDB-lite"/>
    </source>
</evidence>
<gene>
    <name evidence="2" type="ORF">MMSR116_17985</name>
</gene>
<dbReference type="EMBL" id="CP043538">
    <property type="protein sequence ID" value="QGY03566.1"/>
    <property type="molecule type" value="Genomic_DNA"/>
</dbReference>
<dbReference type="AlphaFoldDB" id="A0A6B9FPA4"/>
<protein>
    <submittedName>
        <fullName evidence="2">Uncharacterized protein</fullName>
    </submittedName>
</protein>
<feature type="region of interest" description="Disordered" evidence="1">
    <location>
        <begin position="66"/>
        <end position="85"/>
    </location>
</feature>
<organism evidence="2 3">
    <name type="scientific">Methylobacterium mesophilicum SR1.6/6</name>
    <dbReference type="NCBI Taxonomy" id="908290"/>
    <lineage>
        <taxon>Bacteria</taxon>
        <taxon>Pseudomonadati</taxon>
        <taxon>Pseudomonadota</taxon>
        <taxon>Alphaproteobacteria</taxon>
        <taxon>Hyphomicrobiales</taxon>
        <taxon>Methylobacteriaceae</taxon>
        <taxon>Methylobacterium</taxon>
    </lineage>
</organism>
<proteinExistence type="predicted"/>
<evidence type="ECO:0000313" key="3">
    <source>
        <dbReference type="Proteomes" id="UP000012488"/>
    </source>
</evidence>
<name>A0A6B9FPA4_9HYPH</name>